<organism evidence="3 5">
    <name type="scientific">Capnocytophaga catalasegens</name>
    <dbReference type="NCBI Taxonomy" id="1004260"/>
    <lineage>
        <taxon>Bacteria</taxon>
        <taxon>Pseudomonadati</taxon>
        <taxon>Bacteroidota</taxon>
        <taxon>Flavobacteriia</taxon>
        <taxon>Flavobacteriales</taxon>
        <taxon>Flavobacteriaceae</taxon>
        <taxon>Capnocytophaga</taxon>
    </lineage>
</organism>
<dbReference type="SMART" id="SM00893">
    <property type="entry name" value="ETF"/>
    <property type="match status" value="1"/>
</dbReference>
<dbReference type="InterPro" id="IPR014729">
    <property type="entry name" value="Rossmann-like_a/b/a_fold"/>
</dbReference>
<evidence type="ECO:0000259" key="2">
    <source>
        <dbReference type="SMART" id="SM00893"/>
    </source>
</evidence>
<keyword evidence="1" id="KW-0813">Transport</keyword>
<dbReference type="InterPro" id="IPR014730">
    <property type="entry name" value="ETF_a/b_N"/>
</dbReference>
<sequence length="248" mass="27042">MNILVCINQVPDTTSKINLTADTSVFDPTGVVFIVNPSDESALTRAIQLKEKIGASITIIHVGKADSEPTMRKAFATGADKMIRIDVEPTDGFVVANEIAQILKKESFDLILCGKESLDYHGGMVGGLLATLANIHFVDDVTSIEIENNQARVERETDGGKSILSVPLPLLVAVQKELIADNELRIPNIRNIMAARQAPIEVVSAINESAQIQTLHLEKPTPKDAIKMIDANNLDELIDELHNVKKLF</sequence>
<dbReference type="Pfam" id="PF01012">
    <property type="entry name" value="ETF"/>
    <property type="match status" value="1"/>
</dbReference>
<protein>
    <submittedName>
        <fullName evidence="3">Electron transfer flavoprotein subunit alpha</fullName>
    </submittedName>
</protein>
<proteinExistence type="predicted"/>
<dbReference type="Gene3D" id="3.40.50.620">
    <property type="entry name" value="HUPs"/>
    <property type="match status" value="1"/>
</dbReference>
<keyword evidence="1" id="KW-0249">Electron transport</keyword>
<keyword evidence="6" id="KW-1185">Reference proteome</keyword>
<feature type="domain" description="Electron transfer flavoprotein alpha/beta-subunit N-terminal" evidence="2">
    <location>
        <begin position="23"/>
        <end position="212"/>
    </location>
</feature>
<dbReference type="RefSeq" id="WP_264846376.1">
    <property type="nucleotide sequence ID" value="NZ_BPMA01000021.1"/>
</dbReference>
<dbReference type="EMBL" id="BQKA01000036">
    <property type="protein sequence ID" value="GJM50941.1"/>
    <property type="molecule type" value="Genomic_DNA"/>
</dbReference>
<dbReference type="PIRSF" id="PIRSF000090">
    <property type="entry name" value="Beta-ETF"/>
    <property type="match status" value="1"/>
</dbReference>
<dbReference type="AlphaFoldDB" id="A0AAV5AY92"/>
<dbReference type="CDD" id="cd01714">
    <property type="entry name" value="ETF_beta"/>
    <property type="match status" value="1"/>
</dbReference>
<evidence type="ECO:0000313" key="3">
    <source>
        <dbReference type="EMBL" id="GJM50941.1"/>
    </source>
</evidence>
<accession>A0AAV5AY92</accession>
<evidence type="ECO:0000313" key="4">
    <source>
        <dbReference type="EMBL" id="GJM52125.1"/>
    </source>
</evidence>
<dbReference type="InterPro" id="IPR012255">
    <property type="entry name" value="ETF_b"/>
</dbReference>
<dbReference type="Proteomes" id="UP001207736">
    <property type="component" value="Unassembled WGS sequence"/>
</dbReference>
<comment type="caution">
    <text evidence="3">The sequence shown here is derived from an EMBL/GenBank/DDBJ whole genome shotgun (WGS) entry which is preliminary data.</text>
</comment>
<evidence type="ECO:0000256" key="1">
    <source>
        <dbReference type="ARBA" id="ARBA00022982"/>
    </source>
</evidence>
<dbReference type="EMBL" id="BQKB01000009">
    <property type="protein sequence ID" value="GJM52125.1"/>
    <property type="molecule type" value="Genomic_DNA"/>
</dbReference>
<dbReference type="InterPro" id="IPR033948">
    <property type="entry name" value="ETF_beta_N"/>
</dbReference>
<name>A0AAV5AY92_9FLAO</name>
<dbReference type="GO" id="GO:0009055">
    <property type="term" value="F:electron transfer activity"/>
    <property type="evidence" value="ECO:0007669"/>
    <property type="project" value="InterPro"/>
</dbReference>
<reference evidence="3 6" key="1">
    <citation type="submission" date="2021-11" db="EMBL/GenBank/DDBJ databases">
        <title>Draft genome sequence of Capnocytophaga sp. strain KC07075 isolated from cat oral cavity.</title>
        <authorList>
            <person name="Suzuki M."/>
            <person name="Imaoka K."/>
            <person name="Kimura M."/>
            <person name="Morikawa S."/>
            <person name="Maeda K."/>
        </authorList>
    </citation>
    <scope>NUCLEOTIDE SEQUENCE</scope>
    <source>
        <strain evidence="3">KC07075</strain>
        <strain evidence="4 6">KC07079</strain>
    </source>
</reference>
<dbReference type="SUPFAM" id="SSF52402">
    <property type="entry name" value="Adenine nucleotide alpha hydrolases-like"/>
    <property type="match status" value="1"/>
</dbReference>
<dbReference type="Proteomes" id="UP001208692">
    <property type="component" value="Unassembled WGS sequence"/>
</dbReference>
<evidence type="ECO:0000313" key="6">
    <source>
        <dbReference type="Proteomes" id="UP001208692"/>
    </source>
</evidence>
<gene>
    <name evidence="3" type="primary">etfB</name>
    <name evidence="3" type="ORF">RCZ15_19140</name>
    <name evidence="4" type="ORF">RCZ16_04430</name>
</gene>
<evidence type="ECO:0000313" key="5">
    <source>
        <dbReference type="Proteomes" id="UP001207736"/>
    </source>
</evidence>
<dbReference type="PANTHER" id="PTHR21294">
    <property type="entry name" value="ELECTRON TRANSFER FLAVOPROTEIN BETA-SUBUNIT"/>
    <property type="match status" value="1"/>
</dbReference>